<dbReference type="EMBL" id="LT906441">
    <property type="protein sequence ID" value="SNV29409.1"/>
    <property type="molecule type" value="Genomic_DNA"/>
</dbReference>
<dbReference type="InterPro" id="IPR015421">
    <property type="entry name" value="PyrdxlP-dep_Trfase_major"/>
</dbReference>
<dbReference type="GO" id="GO:0009102">
    <property type="term" value="P:biotin biosynthetic process"/>
    <property type="evidence" value="ECO:0007669"/>
    <property type="project" value="TreeGrafter"/>
</dbReference>
<dbReference type="InterPro" id="IPR004839">
    <property type="entry name" value="Aminotransferase_I/II_large"/>
</dbReference>
<dbReference type="GO" id="GO:0030170">
    <property type="term" value="F:pyridoxal phosphate binding"/>
    <property type="evidence" value="ECO:0007669"/>
    <property type="project" value="InterPro"/>
</dbReference>
<dbReference type="AlphaFoldDB" id="A0A239W5C3"/>
<dbReference type="Pfam" id="PF00155">
    <property type="entry name" value="Aminotran_1_2"/>
    <property type="match status" value="1"/>
</dbReference>
<dbReference type="GO" id="GO:0008710">
    <property type="term" value="F:8-amino-7-oxononanoate synthase activity"/>
    <property type="evidence" value="ECO:0007669"/>
    <property type="project" value="UniProtKB-EC"/>
</dbReference>
<evidence type="ECO:0000256" key="4">
    <source>
        <dbReference type="ARBA" id="ARBA00022898"/>
    </source>
</evidence>
<keyword evidence="3 7" id="KW-0808">Transferase</keyword>
<evidence type="ECO:0000259" key="6">
    <source>
        <dbReference type="Pfam" id="PF00155"/>
    </source>
</evidence>
<sequence>MTWIEDAATHTVLDWQRRGLERHPATFSSPQTPRAIVDGEPRILFSSSNYLGLAERSEVIGAARQAIRTFGVGSGGSRLATGTSTAHELVESTLAAFLDYPDAILFGSGFAANTGVLHALAEPGVRIFSDASNHASLIDGCRLARSHGAEVTVFPHGDLAALQAMLVEANGQRCLVVTDGVFSMDGTLAPLPELTELCRRFGAALMVDDAHGLGTVGATGRGIVEHFGMQQDPPDVLVVTGSKALGAEGGAVLASESVIAMLRQRARPYVYSTAPSPAVCAALTAALDVLDGPNSPVPDLHRNVSRMATRLGLNSWPTPIVPVAVGDETASVQAAHELGEQGWFVPAMRWPTVPRSRAILRVTVMATHTDDQIDGLADALARLGLPRT</sequence>
<evidence type="ECO:0000313" key="7">
    <source>
        <dbReference type="EMBL" id="SNV29409.1"/>
    </source>
</evidence>
<dbReference type="eggNOG" id="COG0156">
    <property type="taxonomic scope" value="Bacteria"/>
</dbReference>
<comment type="cofactor">
    <cofactor evidence="1">
        <name>pyridoxal 5'-phosphate</name>
        <dbReference type="ChEBI" id="CHEBI:597326"/>
    </cofactor>
</comment>
<dbReference type="KEGG" id="cgrn:4412665_00275"/>
<dbReference type="InterPro" id="IPR050087">
    <property type="entry name" value="AON_synthase_class-II"/>
</dbReference>
<gene>
    <name evidence="7" type="primary">bioF</name>
    <name evidence="7" type="ORF">SAMEA4412665_00275</name>
</gene>
<evidence type="ECO:0000256" key="2">
    <source>
        <dbReference type="ARBA" id="ARBA00013187"/>
    </source>
</evidence>
<dbReference type="RefSeq" id="WP_065860362.1">
    <property type="nucleotide sequence ID" value="NZ_LT906441.1"/>
</dbReference>
<dbReference type="SUPFAM" id="SSF53383">
    <property type="entry name" value="PLP-dependent transferases"/>
    <property type="match status" value="1"/>
</dbReference>
<keyword evidence="4" id="KW-0663">Pyridoxal phosphate</keyword>
<organism evidence="7 8">
    <name type="scientific">Cutibacterium granulosum</name>
    <dbReference type="NCBI Taxonomy" id="33011"/>
    <lineage>
        <taxon>Bacteria</taxon>
        <taxon>Bacillati</taxon>
        <taxon>Actinomycetota</taxon>
        <taxon>Actinomycetes</taxon>
        <taxon>Propionibacteriales</taxon>
        <taxon>Propionibacteriaceae</taxon>
        <taxon>Cutibacterium</taxon>
    </lineage>
</organism>
<dbReference type="InterPro" id="IPR015424">
    <property type="entry name" value="PyrdxlP-dep_Trfase"/>
</dbReference>
<keyword evidence="7" id="KW-0012">Acyltransferase</keyword>
<evidence type="ECO:0000256" key="1">
    <source>
        <dbReference type="ARBA" id="ARBA00001933"/>
    </source>
</evidence>
<dbReference type="Gene3D" id="3.40.640.10">
    <property type="entry name" value="Type I PLP-dependent aspartate aminotransferase-like (Major domain)"/>
    <property type="match status" value="1"/>
</dbReference>
<dbReference type="InterPro" id="IPR015422">
    <property type="entry name" value="PyrdxlP-dep_Trfase_small"/>
</dbReference>
<dbReference type="Proteomes" id="UP000215332">
    <property type="component" value="Chromosome 1"/>
</dbReference>
<evidence type="ECO:0000256" key="3">
    <source>
        <dbReference type="ARBA" id="ARBA00022679"/>
    </source>
</evidence>
<feature type="domain" description="Aminotransferase class I/classII large" evidence="6">
    <location>
        <begin position="43"/>
        <end position="380"/>
    </location>
</feature>
<evidence type="ECO:0000256" key="5">
    <source>
        <dbReference type="ARBA" id="ARBA00047715"/>
    </source>
</evidence>
<evidence type="ECO:0000313" key="8">
    <source>
        <dbReference type="Proteomes" id="UP000215332"/>
    </source>
</evidence>
<dbReference type="EC" id="2.3.1.47" evidence="2"/>
<dbReference type="PANTHER" id="PTHR13693:SF100">
    <property type="entry name" value="8-AMINO-7-OXONONANOATE SYNTHASE"/>
    <property type="match status" value="1"/>
</dbReference>
<proteinExistence type="predicted"/>
<dbReference type="PANTHER" id="PTHR13693">
    <property type="entry name" value="CLASS II AMINOTRANSFERASE/8-AMINO-7-OXONONANOATE SYNTHASE"/>
    <property type="match status" value="1"/>
</dbReference>
<protein>
    <recommendedName>
        <fullName evidence="2">8-amino-7-oxononanoate synthase</fullName>
        <ecNumber evidence="2">2.3.1.47</ecNumber>
    </recommendedName>
</protein>
<comment type="catalytic activity">
    <reaction evidence="5">
        <text>6-carboxyhexanoyl-[ACP] + L-alanine + H(+) = (8S)-8-amino-7-oxononanoate + holo-[ACP] + CO2</text>
        <dbReference type="Rhea" id="RHEA:42288"/>
        <dbReference type="Rhea" id="RHEA-COMP:9685"/>
        <dbReference type="Rhea" id="RHEA-COMP:9955"/>
        <dbReference type="ChEBI" id="CHEBI:15378"/>
        <dbReference type="ChEBI" id="CHEBI:16526"/>
        <dbReference type="ChEBI" id="CHEBI:57972"/>
        <dbReference type="ChEBI" id="CHEBI:64479"/>
        <dbReference type="ChEBI" id="CHEBI:78846"/>
        <dbReference type="ChEBI" id="CHEBI:149468"/>
        <dbReference type="EC" id="2.3.1.47"/>
    </reaction>
</comment>
<dbReference type="Gene3D" id="3.90.1150.10">
    <property type="entry name" value="Aspartate Aminotransferase, domain 1"/>
    <property type="match status" value="1"/>
</dbReference>
<name>A0A239W5C3_9ACTN</name>
<reference evidence="7 8" key="1">
    <citation type="submission" date="2017-06" db="EMBL/GenBank/DDBJ databases">
        <authorList>
            <consortium name="Pathogen Informatics"/>
        </authorList>
    </citation>
    <scope>NUCLEOTIDE SEQUENCE [LARGE SCALE GENOMIC DNA]</scope>
    <source>
        <strain evidence="7 8">NCTC11865</strain>
    </source>
</reference>
<accession>A0A239W5C3</accession>